<dbReference type="EMBL" id="MU005769">
    <property type="protein sequence ID" value="KAF2710254.1"/>
    <property type="molecule type" value="Genomic_DNA"/>
</dbReference>
<dbReference type="Proteomes" id="UP000799428">
    <property type="component" value="Unassembled WGS sequence"/>
</dbReference>
<proteinExistence type="predicted"/>
<protein>
    <submittedName>
        <fullName evidence="2">Uncharacterized protein</fullName>
    </submittedName>
</protein>
<keyword evidence="3" id="KW-1185">Reference proteome</keyword>
<dbReference type="OrthoDB" id="3673077at2759"/>
<feature type="compositionally biased region" description="Basic residues" evidence="1">
    <location>
        <begin position="495"/>
        <end position="512"/>
    </location>
</feature>
<evidence type="ECO:0000313" key="3">
    <source>
        <dbReference type="Proteomes" id="UP000799428"/>
    </source>
</evidence>
<feature type="region of interest" description="Disordered" evidence="1">
    <location>
        <begin position="448"/>
        <end position="531"/>
    </location>
</feature>
<reference evidence="2" key="1">
    <citation type="journal article" date="2020" name="Stud. Mycol.">
        <title>101 Dothideomycetes genomes: a test case for predicting lifestyles and emergence of pathogens.</title>
        <authorList>
            <person name="Haridas S."/>
            <person name="Albert R."/>
            <person name="Binder M."/>
            <person name="Bloem J."/>
            <person name="Labutti K."/>
            <person name="Salamov A."/>
            <person name="Andreopoulos B."/>
            <person name="Baker S."/>
            <person name="Barry K."/>
            <person name="Bills G."/>
            <person name="Bluhm B."/>
            <person name="Cannon C."/>
            <person name="Castanera R."/>
            <person name="Culley D."/>
            <person name="Daum C."/>
            <person name="Ezra D."/>
            <person name="Gonzalez J."/>
            <person name="Henrissat B."/>
            <person name="Kuo A."/>
            <person name="Liang C."/>
            <person name="Lipzen A."/>
            <person name="Lutzoni F."/>
            <person name="Magnuson J."/>
            <person name="Mondo S."/>
            <person name="Nolan M."/>
            <person name="Ohm R."/>
            <person name="Pangilinan J."/>
            <person name="Park H.-J."/>
            <person name="Ramirez L."/>
            <person name="Alfaro M."/>
            <person name="Sun H."/>
            <person name="Tritt A."/>
            <person name="Yoshinaga Y."/>
            <person name="Zwiers L.-H."/>
            <person name="Turgeon B."/>
            <person name="Goodwin S."/>
            <person name="Spatafora J."/>
            <person name="Crous P."/>
            <person name="Grigoriev I."/>
        </authorList>
    </citation>
    <scope>NUCLEOTIDE SEQUENCE</scope>
    <source>
        <strain evidence="2">CBS 279.74</strain>
    </source>
</reference>
<gene>
    <name evidence="2" type="ORF">K504DRAFT_255167</name>
</gene>
<evidence type="ECO:0000256" key="1">
    <source>
        <dbReference type="SAM" id="MobiDB-lite"/>
    </source>
</evidence>
<name>A0A6G1KBQ6_9PLEO</name>
<accession>A0A6G1KBQ6</accession>
<evidence type="ECO:0000313" key="2">
    <source>
        <dbReference type="EMBL" id="KAF2710254.1"/>
    </source>
</evidence>
<dbReference type="AlphaFoldDB" id="A0A6G1KBQ6"/>
<organism evidence="2 3">
    <name type="scientific">Pleomassaria siparia CBS 279.74</name>
    <dbReference type="NCBI Taxonomy" id="1314801"/>
    <lineage>
        <taxon>Eukaryota</taxon>
        <taxon>Fungi</taxon>
        <taxon>Dikarya</taxon>
        <taxon>Ascomycota</taxon>
        <taxon>Pezizomycotina</taxon>
        <taxon>Dothideomycetes</taxon>
        <taxon>Pleosporomycetidae</taxon>
        <taxon>Pleosporales</taxon>
        <taxon>Pleomassariaceae</taxon>
        <taxon>Pleomassaria</taxon>
    </lineage>
</organism>
<sequence>MEWPRLGSPVSNWPSASQCVSLLQAPVRLLITISLMVSMTLLACISAHNLSQPDPYMGTSSTMNRTRSSSFNPKASAFNPTAPTFQSSAMKLPPQNISSFAGGVPTNSQYLHMKASAHEEIPNLTIQSNGVKLPRPELGSLVDSMPVNSQYLRQGSDQPTMMPDFTALFIPPTAKGPPKPDHGKTIQHRAGREDSPFNLGTPGQFSQPFPLTAIPAPLPETQRFGETYVAGTPQNNLSAHTGDASTLPDVPTPRDWKAGGQRLDSLSPRGDWQLDGQFAENLQSYMRAHNASSVLFDQTAMSQPKPEALKKTSNVDGVRFTETEWEKLGPPTTPLDKNPTAENSVKFVNQLRALDVPVSDDRKSSRRFLVAGTDTNRRTGITHGLSGMGNIPKGPKAMNGHSRIKQRQAHVSHVSEEAAVPAGYLSAFRTTQAATLPNNTPLLNGQPTHCTSPQVQPGGYHNRPTVPIGSQLPSQYCNTDTQLRRPSTANSVHRSGTRARGRRPRSRVHTRSKRSDQGPMPSEADIYPDDAGFGQRATQVAPYHSPPPKYGHVGYVGQTGKGFALPGNQTYGDVYPPLPSRRASGPAVSALSEHLREQAAHIAAVAKGEEQRVRDEAAHRKAFEDEELCYQMAAVAQGRERDEAAYRKAVEEEEIHYQETACWTTEQNGICYEEFLELAQREGTTPWNVMAPPQILHHPSPTRLIIPDFLLETTSPVYDRGGEDSELVSPRTILGHTSTPTSGIVPDERPMSPGQESGSRYGLRFWSIGLSDEWCPPKVEKGTKFRVRPLEHAGWGGQEWAGANGWE</sequence>
<feature type="compositionally biased region" description="Polar residues" evidence="1">
    <location>
        <begin position="471"/>
        <end position="493"/>
    </location>
</feature>
<feature type="region of interest" description="Disordered" evidence="1">
    <location>
        <begin position="733"/>
        <end position="758"/>
    </location>
</feature>